<organism evidence="6">
    <name type="scientific">Harpegnathos saltator</name>
    <name type="common">Jerdon's jumping ant</name>
    <dbReference type="NCBI Taxonomy" id="610380"/>
    <lineage>
        <taxon>Eukaryota</taxon>
        <taxon>Metazoa</taxon>
        <taxon>Ecdysozoa</taxon>
        <taxon>Arthropoda</taxon>
        <taxon>Hexapoda</taxon>
        <taxon>Insecta</taxon>
        <taxon>Pterygota</taxon>
        <taxon>Neoptera</taxon>
        <taxon>Endopterygota</taxon>
        <taxon>Hymenoptera</taxon>
        <taxon>Apocrita</taxon>
        <taxon>Aculeata</taxon>
        <taxon>Formicoidea</taxon>
        <taxon>Formicidae</taxon>
        <taxon>Ponerinae</taxon>
        <taxon>Ponerini</taxon>
        <taxon>Harpegnathos</taxon>
    </lineage>
</organism>
<dbReference type="STRING" id="610380.E2B9T8"/>
<keyword evidence="2 3" id="KW-0040">ANK repeat</keyword>
<evidence type="ECO:0000256" key="3">
    <source>
        <dbReference type="PROSITE-ProRule" id="PRU00023"/>
    </source>
</evidence>
<dbReference type="GO" id="GO:0004842">
    <property type="term" value="F:ubiquitin-protein transferase activity"/>
    <property type="evidence" value="ECO:0007669"/>
    <property type="project" value="TreeGrafter"/>
</dbReference>
<evidence type="ECO:0000256" key="2">
    <source>
        <dbReference type="ARBA" id="ARBA00023043"/>
    </source>
</evidence>
<dbReference type="Proteomes" id="UP000008237">
    <property type="component" value="Unassembled WGS sequence"/>
</dbReference>
<reference evidence="5 6" key="1">
    <citation type="journal article" date="2010" name="Science">
        <title>Genomic comparison of the ants Camponotus floridanus and Harpegnathos saltator.</title>
        <authorList>
            <person name="Bonasio R."/>
            <person name="Zhang G."/>
            <person name="Ye C."/>
            <person name="Mutti N.S."/>
            <person name="Fang X."/>
            <person name="Qin N."/>
            <person name="Donahue G."/>
            <person name="Yang P."/>
            <person name="Li Q."/>
            <person name="Li C."/>
            <person name="Zhang P."/>
            <person name="Huang Z."/>
            <person name="Berger S.L."/>
            <person name="Reinberg D."/>
            <person name="Wang J."/>
            <person name="Liebig J."/>
        </authorList>
    </citation>
    <scope>NUCLEOTIDE SEQUENCE [LARGE SCALE GENOMIC DNA]</scope>
    <source>
        <strain evidence="5 6">R22 G/1</strain>
    </source>
</reference>
<dbReference type="InterPro" id="IPR002110">
    <property type="entry name" value="Ankyrin_rpt"/>
</dbReference>
<gene>
    <name evidence="5" type="ORF">EAI_16974</name>
</gene>
<dbReference type="Gene3D" id="1.25.40.20">
    <property type="entry name" value="Ankyrin repeat-containing domain"/>
    <property type="match status" value="2"/>
</dbReference>
<dbReference type="GO" id="GO:0031436">
    <property type="term" value="C:BRCA1-BARD1 complex"/>
    <property type="evidence" value="ECO:0007669"/>
    <property type="project" value="TreeGrafter"/>
</dbReference>
<dbReference type="SUPFAM" id="SSF48403">
    <property type="entry name" value="Ankyrin repeat"/>
    <property type="match status" value="1"/>
</dbReference>
<dbReference type="GO" id="GO:0085020">
    <property type="term" value="P:protein K6-linked ubiquitination"/>
    <property type="evidence" value="ECO:0007669"/>
    <property type="project" value="TreeGrafter"/>
</dbReference>
<dbReference type="SMART" id="SM00248">
    <property type="entry name" value="ANK"/>
    <property type="match status" value="3"/>
</dbReference>
<keyword evidence="6" id="KW-1185">Reference proteome</keyword>
<feature type="repeat" description="ANK" evidence="3">
    <location>
        <begin position="223"/>
        <end position="255"/>
    </location>
</feature>
<dbReference type="OrthoDB" id="496981at2759"/>
<protein>
    <submittedName>
        <fullName evidence="5">Ankyrin repeat domain-containing protein 54</fullName>
    </submittedName>
</protein>
<evidence type="ECO:0000313" key="6">
    <source>
        <dbReference type="Proteomes" id="UP000008237"/>
    </source>
</evidence>
<evidence type="ECO:0000256" key="4">
    <source>
        <dbReference type="SAM" id="MobiDB-lite"/>
    </source>
</evidence>
<dbReference type="AlphaFoldDB" id="E2B9T8"/>
<dbReference type="InParanoid" id="E2B9T8"/>
<evidence type="ECO:0000256" key="1">
    <source>
        <dbReference type="ARBA" id="ARBA00022737"/>
    </source>
</evidence>
<dbReference type="GO" id="GO:0070531">
    <property type="term" value="C:BRCA1-A complex"/>
    <property type="evidence" value="ECO:0007669"/>
    <property type="project" value="TreeGrafter"/>
</dbReference>
<dbReference type="EMBL" id="GL446605">
    <property type="protein sequence ID" value="EFN87525.1"/>
    <property type="molecule type" value="Genomic_DNA"/>
</dbReference>
<dbReference type="InterPro" id="IPR036770">
    <property type="entry name" value="Ankyrin_rpt-contain_sf"/>
</dbReference>
<feature type="repeat" description="ANK" evidence="3">
    <location>
        <begin position="190"/>
        <end position="222"/>
    </location>
</feature>
<sequence>MTSVDSGVETENDSNDSSIVQHENQHATVVATAATNSQVAVEDLASLAIMDARCFNPHWTVDTTFCSVMERYNFDENRQASLASQDPDRKWLHVNRILKMNLPMYTLHCERPIGDRILKPPKSGNHHAFNLLADRVAHRKLRQRKFNCGWADWRTTISERRMRVAAATNDIDTVKELLENDVTPNNHDAQGRTPLHHAVCRGYTEIVSLLLGYGADPNQRDRIGNTPLHLAAVTSKISIVTLLLAAGTDVLSSDRHGYNPLQLAQAKLKMLQSYKEEGLVSIKDEMRNIVRMLMVYLHKQKNMGEQIEALNNICSRLSLSDTSDQVQDDVKDLLANLETLDIKS</sequence>
<name>E2B9T8_HARSA</name>
<dbReference type="PANTHER" id="PTHR24171:SF8">
    <property type="entry name" value="BRCA1-ASSOCIATED RING DOMAIN PROTEIN 1"/>
    <property type="match status" value="1"/>
</dbReference>
<evidence type="ECO:0000313" key="5">
    <source>
        <dbReference type="EMBL" id="EFN87525.1"/>
    </source>
</evidence>
<dbReference type="Pfam" id="PF12796">
    <property type="entry name" value="Ank_2"/>
    <property type="match status" value="1"/>
</dbReference>
<dbReference type="PROSITE" id="PS50297">
    <property type="entry name" value="ANK_REP_REGION"/>
    <property type="match status" value="2"/>
</dbReference>
<dbReference type="KEGG" id="hst:105192694"/>
<keyword evidence="1" id="KW-0677">Repeat</keyword>
<dbReference type="PANTHER" id="PTHR24171">
    <property type="entry name" value="ANKYRIN REPEAT DOMAIN-CONTAINING PROTEIN 39-RELATED"/>
    <property type="match status" value="1"/>
</dbReference>
<dbReference type="PRINTS" id="PR01415">
    <property type="entry name" value="ANKYRIN"/>
</dbReference>
<feature type="region of interest" description="Disordered" evidence="4">
    <location>
        <begin position="1"/>
        <end position="23"/>
    </location>
</feature>
<accession>E2B9T8</accession>
<dbReference type="PROSITE" id="PS50088">
    <property type="entry name" value="ANK_REPEAT"/>
    <property type="match status" value="2"/>
</dbReference>
<proteinExistence type="predicted"/>